<dbReference type="InterPro" id="IPR036249">
    <property type="entry name" value="Thioredoxin-like_sf"/>
</dbReference>
<keyword evidence="3" id="KW-1185">Reference proteome</keyword>
<dbReference type="EMBL" id="CP036263">
    <property type="protein sequence ID" value="QDS99264.1"/>
    <property type="molecule type" value="Genomic_DNA"/>
</dbReference>
<dbReference type="KEGG" id="amob:HG15A2_25860"/>
<dbReference type="PROSITE" id="PS51352">
    <property type="entry name" value="THIOREDOXIN_2"/>
    <property type="match status" value="1"/>
</dbReference>
<feature type="domain" description="Thioredoxin" evidence="1">
    <location>
        <begin position="20"/>
        <end position="145"/>
    </location>
</feature>
<proteinExistence type="predicted"/>
<dbReference type="PANTHER" id="PTHR45663">
    <property type="entry name" value="GEO12009P1"/>
    <property type="match status" value="1"/>
</dbReference>
<dbReference type="PANTHER" id="PTHR45663:SF11">
    <property type="entry name" value="GEO12009P1"/>
    <property type="match status" value="1"/>
</dbReference>
<dbReference type="InterPro" id="IPR013766">
    <property type="entry name" value="Thioredoxin_domain"/>
</dbReference>
<name>A0A517MWL3_9BACT</name>
<dbReference type="RefSeq" id="WP_218931914.1">
    <property type="nucleotide sequence ID" value="NZ_CP036263.1"/>
</dbReference>
<organism evidence="2 3">
    <name type="scientific">Adhaeretor mobilis</name>
    <dbReference type="NCBI Taxonomy" id="1930276"/>
    <lineage>
        <taxon>Bacteria</taxon>
        <taxon>Pseudomonadati</taxon>
        <taxon>Planctomycetota</taxon>
        <taxon>Planctomycetia</taxon>
        <taxon>Pirellulales</taxon>
        <taxon>Lacipirellulaceae</taxon>
        <taxon>Adhaeretor</taxon>
    </lineage>
</organism>
<dbReference type="Gene3D" id="3.40.30.10">
    <property type="entry name" value="Glutaredoxin"/>
    <property type="match status" value="1"/>
</dbReference>
<accession>A0A517MWL3</accession>
<dbReference type="Pfam" id="PF00085">
    <property type="entry name" value="Thioredoxin"/>
    <property type="match status" value="1"/>
</dbReference>
<gene>
    <name evidence="2" type="primary">trxA_3</name>
    <name evidence="2" type="ORF">HG15A2_25860</name>
</gene>
<dbReference type="GO" id="GO:0005737">
    <property type="term" value="C:cytoplasm"/>
    <property type="evidence" value="ECO:0007669"/>
    <property type="project" value="TreeGrafter"/>
</dbReference>
<protein>
    <submittedName>
        <fullName evidence="2">Thioredoxin</fullName>
    </submittedName>
</protein>
<dbReference type="SUPFAM" id="SSF52833">
    <property type="entry name" value="Thioredoxin-like"/>
    <property type="match status" value="1"/>
</dbReference>
<evidence type="ECO:0000259" key="1">
    <source>
        <dbReference type="PROSITE" id="PS51352"/>
    </source>
</evidence>
<dbReference type="Proteomes" id="UP000319852">
    <property type="component" value="Chromosome"/>
</dbReference>
<reference evidence="2 3" key="1">
    <citation type="submission" date="2019-02" db="EMBL/GenBank/DDBJ databases">
        <title>Deep-cultivation of Planctomycetes and their phenomic and genomic characterization uncovers novel biology.</title>
        <authorList>
            <person name="Wiegand S."/>
            <person name="Jogler M."/>
            <person name="Boedeker C."/>
            <person name="Pinto D."/>
            <person name="Vollmers J."/>
            <person name="Rivas-Marin E."/>
            <person name="Kohn T."/>
            <person name="Peeters S.H."/>
            <person name="Heuer A."/>
            <person name="Rast P."/>
            <person name="Oberbeckmann S."/>
            <person name="Bunk B."/>
            <person name="Jeske O."/>
            <person name="Meyerdierks A."/>
            <person name="Storesund J.E."/>
            <person name="Kallscheuer N."/>
            <person name="Luecker S."/>
            <person name="Lage O.M."/>
            <person name="Pohl T."/>
            <person name="Merkel B.J."/>
            <person name="Hornburger P."/>
            <person name="Mueller R.-W."/>
            <person name="Bruemmer F."/>
            <person name="Labrenz M."/>
            <person name="Spormann A.M."/>
            <person name="Op den Camp H."/>
            <person name="Overmann J."/>
            <person name="Amann R."/>
            <person name="Jetten M.S.M."/>
            <person name="Mascher T."/>
            <person name="Medema M.H."/>
            <person name="Devos D.P."/>
            <person name="Kaster A.-K."/>
            <person name="Ovreas L."/>
            <person name="Rohde M."/>
            <person name="Galperin M.Y."/>
            <person name="Jogler C."/>
        </authorList>
    </citation>
    <scope>NUCLEOTIDE SEQUENCE [LARGE SCALE GENOMIC DNA]</scope>
    <source>
        <strain evidence="2 3">HG15A2</strain>
    </source>
</reference>
<evidence type="ECO:0000313" key="3">
    <source>
        <dbReference type="Proteomes" id="UP000319852"/>
    </source>
</evidence>
<dbReference type="GO" id="GO:0015035">
    <property type="term" value="F:protein-disulfide reductase activity"/>
    <property type="evidence" value="ECO:0007669"/>
    <property type="project" value="TreeGrafter"/>
</dbReference>
<evidence type="ECO:0000313" key="2">
    <source>
        <dbReference type="EMBL" id="QDS99264.1"/>
    </source>
</evidence>
<dbReference type="CDD" id="cd02947">
    <property type="entry name" value="TRX_family"/>
    <property type="match status" value="1"/>
</dbReference>
<dbReference type="AlphaFoldDB" id="A0A517MWL3"/>
<sequence>MNTLIRTAPLMAAWCVFPLLGCSDKPSSVTSAASENDAPLSYLTANEFTQILRTSSQPVLVEFSVPAGCHRCEEMRPQLQTLATQLSGRAEVCSVNFNNERQVVTKLGIIVCPTYVAFENGKELFRMSHPTSGDLLLARLEESMNDQ</sequence>